<dbReference type="OrthoDB" id="5194370at2"/>
<sequence>MVAYEELSTAERLVWDAFPGGHPIDLRLPGPDGGVPEPAVRASVLKTLLLGEGDRPPGAVPAVRLSGARITGPLDLSGAELAYALRLEDCRLEGEFSLYGAATRTVSLLDCTLAGGIDACMARVEGRLELKGSRLAGALLLRNARISGELFLERAEITADGRWALDAGGLDMGGGIWACKGFTAHGGVRLPGATLPGGLFLSGARLHPHPSGTALRAADVIASTLVLSDGFTAHGAVDLRGAQVSGSVTFEGAVLKGADTAVDGSLMRAAVLDFTPAEPPSAAVDLRDARIEALRDRPGSWPATVLLQGLVYGSLPSGGGDRREVGRRVEWIRREPGYAPQPYEQLAAWYRKVGHDDDARRVLLFKQRHRRRAMNPAGRLWSHVLDVTVGFGYRPWLAGVWLAALTALGTAVFGSRTPTPVQSGQGPRFSALVYSLDLLVPIGNLGQRSAWYWSDPAVQWVAYALIAAGWLLTTAAVAGVTRTLSKN</sequence>
<dbReference type="RefSeq" id="WP_030230854.1">
    <property type="nucleotide sequence ID" value="NZ_CP024985.1"/>
</dbReference>
<dbReference type="Gene3D" id="2.160.20.80">
    <property type="entry name" value="E3 ubiquitin-protein ligase SopA"/>
    <property type="match status" value="1"/>
</dbReference>
<organism evidence="1 2">
    <name type="scientific">Streptomyces lavendulae subsp. lavendulae</name>
    <dbReference type="NCBI Taxonomy" id="58340"/>
    <lineage>
        <taxon>Bacteria</taxon>
        <taxon>Bacillati</taxon>
        <taxon>Actinomycetota</taxon>
        <taxon>Actinomycetes</taxon>
        <taxon>Kitasatosporales</taxon>
        <taxon>Streptomycetaceae</taxon>
        <taxon>Streptomyces</taxon>
    </lineage>
</organism>
<protein>
    <submittedName>
        <fullName evidence="1">Uncharacterized protein</fullName>
    </submittedName>
</protein>
<evidence type="ECO:0000313" key="1">
    <source>
        <dbReference type="EMBL" id="ATZ24940.1"/>
    </source>
</evidence>
<reference evidence="1 2" key="1">
    <citation type="submission" date="2017-11" db="EMBL/GenBank/DDBJ databases">
        <title>Complete genome sequence of Streptomyces lavendulae subsp. lavendulae CCM 3239 (formerly 'Streptomyces aureofaciens CCM 3239'), the producer of the angucycline-type antibiotic auricin.</title>
        <authorList>
            <person name="Busche T."/>
            <person name="Novakova R."/>
            <person name="Al'Dilaimi A."/>
            <person name="Homerova D."/>
            <person name="Feckova L."/>
            <person name="Rezuchova B."/>
            <person name="Mingyar E."/>
            <person name="Csolleiova D."/>
            <person name="Bekeova C."/>
            <person name="Winkler A."/>
            <person name="Sevcikova B."/>
            <person name="Kalinowski J."/>
            <person name="Kormanec J."/>
            <person name="Ruckert C."/>
        </authorList>
    </citation>
    <scope>NUCLEOTIDE SEQUENCE [LARGE SCALE GENOMIC DNA]</scope>
    <source>
        <strain evidence="1 2">CCM 3239</strain>
    </source>
</reference>
<dbReference type="EMBL" id="CP024985">
    <property type="protein sequence ID" value="ATZ24940.1"/>
    <property type="molecule type" value="Genomic_DNA"/>
</dbReference>
<evidence type="ECO:0000313" key="2">
    <source>
        <dbReference type="Proteomes" id="UP000231791"/>
    </source>
</evidence>
<dbReference type="Proteomes" id="UP000231791">
    <property type="component" value="Chromosome"/>
</dbReference>
<gene>
    <name evidence="1" type="ORF">SLAV_15430</name>
</gene>
<keyword evidence="2" id="KW-1185">Reference proteome</keyword>
<dbReference type="GeneID" id="49384134"/>
<proteinExistence type="predicted"/>
<accession>A0A2K8PFN4</accession>
<dbReference type="AlphaFoldDB" id="A0A2K8PFN4"/>
<name>A0A2K8PFN4_STRLA</name>
<dbReference type="KEGG" id="slx:SLAV_15430"/>